<gene>
    <name evidence="9" type="primary">petC</name>
    <name evidence="9" type="ORF">SBA5_250033</name>
</gene>
<protein>
    <submittedName>
        <fullName evidence="9">Iron-sulfur cluster-binding protein, Rieske family</fullName>
    </submittedName>
</protein>
<dbReference type="OrthoDB" id="9802613at2"/>
<dbReference type="SUPFAM" id="SSF50022">
    <property type="entry name" value="ISP domain"/>
    <property type="match status" value="1"/>
</dbReference>
<dbReference type="InterPro" id="IPR014349">
    <property type="entry name" value="Rieske_Fe-S_prot"/>
</dbReference>
<keyword evidence="5" id="KW-1015">Disulfide bond</keyword>
<feature type="transmembrane region" description="Helical" evidence="7">
    <location>
        <begin position="38"/>
        <end position="63"/>
    </location>
</feature>
<evidence type="ECO:0000256" key="7">
    <source>
        <dbReference type="SAM" id="Phobius"/>
    </source>
</evidence>
<evidence type="ECO:0000256" key="3">
    <source>
        <dbReference type="ARBA" id="ARBA00023004"/>
    </source>
</evidence>
<dbReference type="InterPro" id="IPR036922">
    <property type="entry name" value="Rieske_2Fe-2S_sf"/>
</dbReference>
<sequence length="210" mass="22698">MSQEEQPLGGGGTQSASAPGSGDAARHDDPRIVSRRWLLFKAAVGLNGLVGIVLAVPVFRYLLAPWRKDSSYDSWVSLGPIDSFPMAETRLAFYKNPSANSWDGQTDNVACYVRHAGGNQFQVFAINCAHLGCPVRWFPQSQLFMCPCHGGVYYADGSRAAGPPERGLFTYNWKVVSGELHIDAGQMPTLSNSAKLVKISLGQGDCSCRA</sequence>
<dbReference type="Gene3D" id="2.102.10.10">
    <property type="entry name" value="Rieske [2Fe-2S] iron-sulphur domain"/>
    <property type="match status" value="1"/>
</dbReference>
<keyword evidence="3" id="KW-0408">Iron</keyword>
<proteinExistence type="predicted"/>
<keyword evidence="1" id="KW-0001">2Fe-2S</keyword>
<feature type="region of interest" description="Disordered" evidence="6">
    <location>
        <begin position="1"/>
        <end position="27"/>
    </location>
</feature>
<feature type="domain" description="Rieske" evidence="8">
    <location>
        <begin position="113"/>
        <end position="182"/>
    </location>
</feature>
<evidence type="ECO:0000256" key="6">
    <source>
        <dbReference type="SAM" id="MobiDB-lite"/>
    </source>
</evidence>
<dbReference type="Proteomes" id="UP000239735">
    <property type="component" value="Unassembled WGS sequence"/>
</dbReference>
<name>A0A2N9L9H2_9BACT</name>
<dbReference type="PROSITE" id="PS51296">
    <property type="entry name" value="RIESKE"/>
    <property type="match status" value="1"/>
</dbReference>
<evidence type="ECO:0000259" key="8">
    <source>
        <dbReference type="PROSITE" id="PS51296"/>
    </source>
</evidence>
<dbReference type="AlphaFoldDB" id="A0A2N9L9H2"/>
<dbReference type="Pfam" id="PF00355">
    <property type="entry name" value="Rieske"/>
    <property type="match status" value="1"/>
</dbReference>
<evidence type="ECO:0000256" key="5">
    <source>
        <dbReference type="ARBA" id="ARBA00023157"/>
    </source>
</evidence>
<keyword evidence="4" id="KW-0411">Iron-sulfur</keyword>
<accession>A0A2N9L9H2</accession>
<evidence type="ECO:0000256" key="1">
    <source>
        <dbReference type="ARBA" id="ARBA00022714"/>
    </source>
</evidence>
<dbReference type="GO" id="GO:0051537">
    <property type="term" value="F:2 iron, 2 sulfur cluster binding"/>
    <property type="evidence" value="ECO:0007669"/>
    <property type="project" value="UniProtKB-KW"/>
</dbReference>
<evidence type="ECO:0000256" key="4">
    <source>
        <dbReference type="ARBA" id="ARBA00023014"/>
    </source>
</evidence>
<keyword evidence="7" id="KW-0472">Membrane</keyword>
<evidence type="ECO:0000313" key="9">
    <source>
        <dbReference type="EMBL" id="SPE19803.1"/>
    </source>
</evidence>
<evidence type="ECO:0000256" key="2">
    <source>
        <dbReference type="ARBA" id="ARBA00022723"/>
    </source>
</evidence>
<organism evidence="9 10">
    <name type="scientific">Candidatus Sulfuritelmatomonas gaucii</name>
    <dbReference type="NCBI Taxonomy" id="2043161"/>
    <lineage>
        <taxon>Bacteria</taxon>
        <taxon>Pseudomonadati</taxon>
        <taxon>Acidobacteriota</taxon>
        <taxon>Terriglobia</taxon>
        <taxon>Terriglobales</taxon>
        <taxon>Acidobacteriaceae</taxon>
        <taxon>Candidatus Sulfuritelmatomonas</taxon>
    </lineage>
</organism>
<keyword evidence="7" id="KW-1133">Transmembrane helix</keyword>
<dbReference type="InterPro" id="IPR017941">
    <property type="entry name" value="Rieske_2Fe-2S"/>
</dbReference>
<evidence type="ECO:0000313" key="10">
    <source>
        <dbReference type="Proteomes" id="UP000239735"/>
    </source>
</evidence>
<reference evidence="10" key="1">
    <citation type="submission" date="2018-02" db="EMBL/GenBank/DDBJ databases">
        <authorList>
            <person name="Hausmann B."/>
        </authorList>
    </citation>
    <scope>NUCLEOTIDE SEQUENCE [LARGE SCALE GENOMIC DNA]</scope>
    <source>
        <strain evidence="10">Peat soil MAG SbA5</strain>
    </source>
</reference>
<dbReference type="GO" id="GO:0046872">
    <property type="term" value="F:metal ion binding"/>
    <property type="evidence" value="ECO:0007669"/>
    <property type="project" value="UniProtKB-KW"/>
</dbReference>
<keyword evidence="2" id="KW-0479">Metal-binding</keyword>
<keyword evidence="7" id="KW-0812">Transmembrane</keyword>
<dbReference type="EMBL" id="OKRB01000081">
    <property type="protein sequence ID" value="SPE19803.1"/>
    <property type="molecule type" value="Genomic_DNA"/>
</dbReference>
<dbReference type="PANTHER" id="PTHR10134">
    <property type="entry name" value="CYTOCHROME B-C1 COMPLEX SUBUNIT RIESKE, MITOCHONDRIAL"/>
    <property type="match status" value="1"/>
</dbReference>